<evidence type="ECO:0000256" key="6">
    <source>
        <dbReference type="ARBA" id="ARBA00022833"/>
    </source>
</evidence>
<proteinExistence type="inferred from homology"/>
<feature type="domain" description="Beta-galactosidase trimerisation" evidence="9">
    <location>
        <begin position="403"/>
        <end position="607"/>
    </location>
</feature>
<evidence type="ECO:0000313" key="10">
    <source>
        <dbReference type="EMBL" id="BBH22140.1"/>
    </source>
</evidence>
<evidence type="ECO:0000256" key="7">
    <source>
        <dbReference type="ARBA" id="ARBA00023295"/>
    </source>
</evidence>
<feature type="domain" description="Glycoside hydrolase family 42 N-terminal" evidence="8">
    <location>
        <begin position="21"/>
        <end position="386"/>
    </location>
</feature>
<dbReference type="InterPro" id="IPR003476">
    <property type="entry name" value="Glyco_hydro_42"/>
</dbReference>
<dbReference type="InterPro" id="IPR013529">
    <property type="entry name" value="Glyco_hydro_42_N"/>
</dbReference>
<sequence>MLRENFIPFGFQYYRSPTPYRDQWEEDLRNLSQMGFNCVKFWVQWRASHPTENCFVFDDIRELMDIAERNGLKVVLNTLFDVAPAWFYKKYPDSKMISADGTVIEPRALSYRQIGGAPGPCYHHAPGQLEKDKFLAEAVKAFRDHPALWVWDLWNEPELTAGIKRELSFDNQVCYCEHSLQAFGGWLEHKYGTLEALNYKWQRTYQDWEEIEPPRGQAIFNDMVDWRLFMSDALTDDLKCRVAVVKQFDSVHPVMVHTVPSPIFNLITAGSDDFKLAEPCDLFGNSLGSSAWSADLLISAAKGKPIINSEIHALPGNTALKPQKLPWQELKKHILIPLARGINGFLFWQYRPEVLGHEAPAWGSTYLDGSETPWLREMASLNETIQANRKPLLCSSRPSDGITILFSSENQIANFSVYAHLDTYTDSVQGAHKLLHDLNYKVEFLHGHDISREVLAEYKCLWMPYPLYLNKQMTDVIREWVSEGGILLSECSFGALQAEDGTHSYQVPGYGFDEVFGIRETWIHSIENLDHSYHNVTVQSKQKIPLNSVMGNDPAQGSYYKTEIELLRDVRVAATFSEDSSAAVTVADYGKGKAVWVGTLLGASYWQEQDRNTLNFMRKILEEELGLEPYVKVHGGQARADVLEWKHDGQDGAFLFVHNTTNRDTEFTVSLPFTYDRVTPWFPEGANTLVERDVNDSIRFSLKAGDIQVFQLHQPFIR</sequence>
<keyword evidence="7" id="KW-0326">Glycosidase</keyword>
<dbReference type="GO" id="GO:0005975">
    <property type="term" value="P:carbohydrate metabolic process"/>
    <property type="evidence" value="ECO:0007669"/>
    <property type="project" value="InterPro"/>
</dbReference>
<evidence type="ECO:0000256" key="2">
    <source>
        <dbReference type="ARBA" id="ARBA00005940"/>
    </source>
</evidence>
<evidence type="ECO:0000313" key="11">
    <source>
        <dbReference type="Proteomes" id="UP000275368"/>
    </source>
</evidence>
<dbReference type="Gene3D" id="3.40.50.880">
    <property type="match status" value="1"/>
</dbReference>
<gene>
    <name evidence="10" type="ORF">Back11_34850</name>
</gene>
<dbReference type="GO" id="GO:0009341">
    <property type="term" value="C:beta-galactosidase complex"/>
    <property type="evidence" value="ECO:0007669"/>
    <property type="project" value="InterPro"/>
</dbReference>
<evidence type="ECO:0000256" key="4">
    <source>
        <dbReference type="ARBA" id="ARBA00022723"/>
    </source>
</evidence>
<dbReference type="OrthoDB" id="9800974at2"/>
<dbReference type="Gene3D" id="3.20.20.80">
    <property type="entry name" value="Glycosidases"/>
    <property type="match status" value="1"/>
</dbReference>
<dbReference type="PANTHER" id="PTHR36447">
    <property type="entry name" value="BETA-GALACTOSIDASE GANA"/>
    <property type="match status" value="1"/>
</dbReference>
<dbReference type="InterPro" id="IPR013738">
    <property type="entry name" value="Beta_galactosidase_Trimer"/>
</dbReference>
<dbReference type="EMBL" id="AP019308">
    <property type="protein sequence ID" value="BBH22140.1"/>
    <property type="molecule type" value="Genomic_DNA"/>
</dbReference>
<dbReference type="SUPFAM" id="SSF52317">
    <property type="entry name" value="Class I glutamine amidotransferase-like"/>
    <property type="match status" value="1"/>
</dbReference>
<evidence type="ECO:0000259" key="8">
    <source>
        <dbReference type="Pfam" id="PF02449"/>
    </source>
</evidence>
<evidence type="ECO:0000256" key="3">
    <source>
        <dbReference type="ARBA" id="ARBA00012756"/>
    </source>
</evidence>
<dbReference type="CDD" id="cd03143">
    <property type="entry name" value="A4_beta-galactosidase_middle_domain"/>
    <property type="match status" value="1"/>
</dbReference>
<keyword evidence="5" id="KW-0378">Hydrolase</keyword>
<keyword evidence="11" id="KW-1185">Reference proteome</keyword>
<dbReference type="KEGG" id="pbk:Back11_34850"/>
<dbReference type="InterPro" id="IPR017853">
    <property type="entry name" value="GH"/>
</dbReference>
<accession>A0A3G9ITD9</accession>
<dbReference type="Pfam" id="PF02449">
    <property type="entry name" value="Glyco_hydro_42"/>
    <property type="match status" value="1"/>
</dbReference>
<name>A0A3G9ITD9_9BACL</name>
<dbReference type="GO" id="GO:0004565">
    <property type="term" value="F:beta-galactosidase activity"/>
    <property type="evidence" value="ECO:0007669"/>
    <property type="project" value="UniProtKB-EC"/>
</dbReference>
<reference evidence="10 11" key="1">
    <citation type="submission" date="2018-11" db="EMBL/GenBank/DDBJ databases">
        <title>Complete genome sequence of Paenibacillus baekrokdamisoli strain KCTC 33723.</title>
        <authorList>
            <person name="Kang S.W."/>
            <person name="Lee K.C."/>
            <person name="Kim K.K."/>
            <person name="Kim J.S."/>
            <person name="Kim D.S."/>
            <person name="Ko S.H."/>
            <person name="Yang S.H."/>
            <person name="Lee J.S."/>
        </authorList>
    </citation>
    <scope>NUCLEOTIDE SEQUENCE [LARGE SCALE GENOMIC DNA]</scope>
    <source>
        <strain evidence="10 11">KCTC 33723</strain>
    </source>
</reference>
<comment type="catalytic activity">
    <reaction evidence="1">
        <text>Hydrolysis of terminal non-reducing beta-D-galactose residues in beta-D-galactosides.</text>
        <dbReference type="EC" id="3.2.1.23"/>
    </reaction>
</comment>
<dbReference type="AlphaFoldDB" id="A0A3G9ITD9"/>
<evidence type="ECO:0000259" key="9">
    <source>
        <dbReference type="Pfam" id="PF08532"/>
    </source>
</evidence>
<keyword evidence="4" id="KW-0479">Metal-binding</keyword>
<dbReference type="Pfam" id="PF08532">
    <property type="entry name" value="Glyco_hydro_42M"/>
    <property type="match status" value="1"/>
</dbReference>
<dbReference type="GO" id="GO:0046872">
    <property type="term" value="F:metal ion binding"/>
    <property type="evidence" value="ECO:0007669"/>
    <property type="project" value="UniProtKB-KW"/>
</dbReference>
<dbReference type="PANTHER" id="PTHR36447:SF2">
    <property type="entry name" value="BETA-GALACTOSIDASE YESZ"/>
    <property type="match status" value="1"/>
</dbReference>
<dbReference type="RefSeq" id="WP_125659745.1">
    <property type="nucleotide sequence ID" value="NZ_AP019308.1"/>
</dbReference>
<dbReference type="EC" id="3.2.1.23" evidence="3"/>
<keyword evidence="6" id="KW-0862">Zinc</keyword>
<protein>
    <recommendedName>
        <fullName evidence="3">beta-galactosidase</fullName>
        <ecNumber evidence="3">3.2.1.23</ecNumber>
    </recommendedName>
</protein>
<dbReference type="SUPFAM" id="SSF51445">
    <property type="entry name" value="(Trans)glycosidases"/>
    <property type="match status" value="1"/>
</dbReference>
<comment type="similarity">
    <text evidence="2">Belongs to the glycosyl hydrolase 42 family.</text>
</comment>
<dbReference type="Proteomes" id="UP000275368">
    <property type="component" value="Chromosome"/>
</dbReference>
<dbReference type="InterPro" id="IPR029062">
    <property type="entry name" value="Class_I_gatase-like"/>
</dbReference>
<organism evidence="10 11">
    <name type="scientific">Paenibacillus baekrokdamisoli</name>
    <dbReference type="NCBI Taxonomy" id="1712516"/>
    <lineage>
        <taxon>Bacteria</taxon>
        <taxon>Bacillati</taxon>
        <taxon>Bacillota</taxon>
        <taxon>Bacilli</taxon>
        <taxon>Bacillales</taxon>
        <taxon>Paenibacillaceae</taxon>
        <taxon>Paenibacillus</taxon>
    </lineage>
</organism>
<evidence type="ECO:0000256" key="1">
    <source>
        <dbReference type="ARBA" id="ARBA00001412"/>
    </source>
</evidence>
<evidence type="ECO:0000256" key="5">
    <source>
        <dbReference type="ARBA" id="ARBA00022801"/>
    </source>
</evidence>